<dbReference type="EMBL" id="CP042301">
    <property type="protein sequence ID" value="QDZ00588.1"/>
    <property type="molecule type" value="Genomic_DNA"/>
</dbReference>
<dbReference type="Proteomes" id="UP000321389">
    <property type="component" value="Chromosome"/>
</dbReference>
<dbReference type="InterPro" id="IPR001478">
    <property type="entry name" value="PDZ"/>
</dbReference>
<name>A0A5B8KYT8_9HYPH</name>
<evidence type="ECO:0000256" key="1">
    <source>
        <dbReference type="ARBA" id="ARBA00010541"/>
    </source>
</evidence>
<dbReference type="GO" id="GO:0006508">
    <property type="term" value="P:proteolysis"/>
    <property type="evidence" value="ECO:0007669"/>
    <property type="project" value="UniProtKB-KW"/>
</dbReference>
<keyword evidence="3" id="KW-0378">Hydrolase</keyword>
<dbReference type="Gene3D" id="2.30.42.10">
    <property type="match status" value="1"/>
</dbReference>
<comment type="similarity">
    <text evidence="1">Belongs to the peptidase S1C family.</text>
</comment>
<dbReference type="InterPro" id="IPR036034">
    <property type="entry name" value="PDZ_sf"/>
</dbReference>
<evidence type="ECO:0000259" key="4">
    <source>
        <dbReference type="SMART" id="SM00228"/>
    </source>
</evidence>
<dbReference type="PANTHER" id="PTHR43343">
    <property type="entry name" value="PEPTIDASE S12"/>
    <property type="match status" value="1"/>
</dbReference>
<dbReference type="OrthoDB" id="9792183at2"/>
<feature type="domain" description="PDZ" evidence="4">
    <location>
        <begin position="201"/>
        <end position="275"/>
    </location>
</feature>
<dbReference type="KEGG" id="niy:FQ775_09460"/>
<dbReference type="PANTHER" id="PTHR43343:SF3">
    <property type="entry name" value="PROTEASE DO-LIKE 8, CHLOROPLASTIC"/>
    <property type="match status" value="1"/>
</dbReference>
<evidence type="ECO:0000256" key="2">
    <source>
        <dbReference type="ARBA" id="ARBA00022670"/>
    </source>
</evidence>
<organism evidence="5 6">
    <name type="scientific">Nitratireductor mangrovi</name>
    <dbReference type="NCBI Taxonomy" id="2599600"/>
    <lineage>
        <taxon>Bacteria</taxon>
        <taxon>Pseudomonadati</taxon>
        <taxon>Pseudomonadota</taxon>
        <taxon>Alphaproteobacteria</taxon>
        <taxon>Hyphomicrobiales</taxon>
        <taxon>Phyllobacteriaceae</taxon>
        <taxon>Nitratireductor</taxon>
    </lineage>
</organism>
<dbReference type="AlphaFoldDB" id="A0A5B8KYT8"/>
<keyword evidence="6" id="KW-1185">Reference proteome</keyword>
<gene>
    <name evidence="5" type="ORF">FQ775_09460</name>
</gene>
<dbReference type="GO" id="GO:0004252">
    <property type="term" value="F:serine-type endopeptidase activity"/>
    <property type="evidence" value="ECO:0007669"/>
    <property type="project" value="InterPro"/>
</dbReference>
<dbReference type="RefSeq" id="WP_146299236.1">
    <property type="nucleotide sequence ID" value="NZ_CP042301.2"/>
</dbReference>
<evidence type="ECO:0000313" key="5">
    <source>
        <dbReference type="EMBL" id="QDZ00588.1"/>
    </source>
</evidence>
<dbReference type="InterPro" id="IPR009003">
    <property type="entry name" value="Peptidase_S1_PA"/>
</dbReference>
<reference evidence="5" key="1">
    <citation type="submission" date="2020-04" db="EMBL/GenBank/DDBJ databases">
        <title>Nitratireductor sp. nov. isolated from mangrove soil.</title>
        <authorList>
            <person name="Ye Y."/>
        </authorList>
    </citation>
    <scope>NUCLEOTIDE SEQUENCE</scope>
    <source>
        <strain evidence="5">SY7</strain>
    </source>
</reference>
<keyword evidence="2 5" id="KW-0645">Protease</keyword>
<dbReference type="PRINTS" id="PR00834">
    <property type="entry name" value="PROTEASES2C"/>
</dbReference>
<dbReference type="SUPFAM" id="SSF50156">
    <property type="entry name" value="PDZ domain-like"/>
    <property type="match status" value="1"/>
</dbReference>
<evidence type="ECO:0000256" key="3">
    <source>
        <dbReference type="ARBA" id="ARBA00022801"/>
    </source>
</evidence>
<evidence type="ECO:0000313" key="6">
    <source>
        <dbReference type="Proteomes" id="UP000321389"/>
    </source>
</evidence>
<proteinExistence type="inferred from homology"/>
<dbReference type="InterPro" id="IPR043504">
    <property type="entry name" value="Peptidase_S1_PA_chymotrypsin"/>
</dbReference>
<dbReference type="Pfam" id="PF13180">
    <property type="entry name" value="PDZ_2"/>
    <property type="match status" value="1"/>
</dbReference>
<dbReference type="Gene3D" id="2.40.10.10">
    <property type="entry name" value="Trypsin-like serine proteases"/>
    <property type="match status" value="2"/>
</dbReference>
<accession>A0A5B8KYT8</accession>
<dbReference type="InterPro" id="IPR051201">
    <property type="entry name" value="Chloro_Bact_Ser_Proteases"/>
</dbReference>
<dbReference type="InterPro" id="IPR001940">
    <property type="entry name" value="Peptidase_S1C"/>
</dbReference>
<dbReference type="SMART" id="SM00228">
    <property type="entry name" value="PDZ"/>
    <property type="match status" value="1"/>
</dbReference>
<sequence length="290" mass="29909">MAGFDLAEFSRATAALAKTAEPLTLAIHGGPLRGGSAFHWRDGFFVAAEEVVEGDDEIDVVLADGSAAKAAIQGRDPSTGIVLIRPGQGIASQEFERAATPQAGALAMIVGRVEATPIASLGTVSACGPAWRSMRGGQIDHRITLAAPLDGRFVGGAVLDAEGRLIGMMLFGPRRRAIVIPASTIDRVAPILAEKGYMARGFLGAGLHPVRGSDVAGAMVMSLEKNGPAEQAGLRLGDIVTGWDGETISGPREVIRRLGSDSVGTTAKLSVSRGGEAREVAVKIGTRPLA</sequence>
<protein>
    <submittedName>
        <fullName evidence="5">Serine protease</fullName>
    </submittedName>
</protein>
<dbReference type="SUPFAM" id="SSF50494">
    <property type="entry name" value="Trypsin-like serine proteases"/>
    <property type="match status" value="1"/>
</dbReference>
<dbReference type="Pfam" id="PF13365">
    <property type="entry name" value="Trypsin_2"/>
    <property type="match status" value="1"/>
</dbReference>